<comment type="caution">
    <text evidence="2">The sequence shown here is derived from an EMBL/GenBank/DDBJ whole genome shotgun (WGS) entry which is preliminary data.</text>
</comment>
<protein>
    <submittedName>
        <fullName evidence="2">Uncharacterized protein</fullName>
    </submittedName>
</protein>
<evidence type="ECO:0000256" key="1">
    <source>
        <dbReference type="SAM" id="MobiDB-lite"/>
    </source>
</evidence>
<dbReference type="Proteomes" id="UP000434957">
    <property type="component" value="Unassembled WGS sequence"/>
</dbReference>
<dbReference type="EMBL" id="QXFT01000145">
    <property type="protein sequence ID" value="KAE9353223.1"/>
    <property type="molecule type" value="Genomic_DNA"/>
</dbReference>
<dbReference type="AlphaFoldDB" id="A0A6A4FX68"/>
<proteinExistence type="predicted"/>
<sequence length="241" mass="27184">MGNVCTCCSWGRGGSGSKDAKAKKDAWFEQDSVPLVSAKHGPGDDDADGSLKRTVLIRSPRTTRASTSDIDESSNRQRTTRHIQQQHEDEERQYHVHRVKSASVDSSRYGRRSRRSEHADDEDRPRSRSKDRHRHSEDSDDRPRYERRTARSSSLEVQDSTRELRSASSESARSHRTTSHSQDAASYADDEVESVDSFHGSTRSHRSSSASSSPKASSRSGSPKKKPRYGRKHYRANANRK</sequence>
<feature type="compositionally biased region" description="Low complexity" evidence="1">
    <location>
        <begin position="207"/>
        <end position="221"/>
    </location>
</feature>
<evidence type="ECO:0000313" key="3">
    <source>
        <dbReference type="Proteomes" id="UP000434957"/>
    </source>
</evidence>
<name>A0A6A4FX68_9STRA</name>
<feature type="compositionally biased region" description="Basic residues" evidence="1">
    <location>
        <begin position="222"/>
        <end position="241"/>
    </location>
</feature>
<feature type="compositionally biased region" description="Basic and acidic residues" evidence="1">
    <location>
        <begin position="116"/>
        <end position="149"/>
    </location>
</feature>
<evidence type="ECO:0000313" key="2">
    <source>
        <dbReference type="EMBL" id="KAE9353223.1"/>
    </source>
</evidence>
<gene>
    <name evidence="2" type="ORF">PR003_g3985</name>
</gene>
<organism evidence="2 3">
    <name type="scientific">Phytophthora rubi</name>
    <dbReference type="NCBI Taxonomy" id="129364"/>
    <lineage>
        <taxon>Eukaryota</taxon>
        <taxon>Sar</taxon>
        <taxon>Stramenopiles</taxon>
        <taxon>Oomycota</taxon>
        <taxon>Peronosporomycetes</taxon>
        <taxon>Peronosporales</taxon>
        <taxon>Peronosporaceae</taxon>
        <taxon>Phytophthora</taxon>
    </lineage>
</organism>
<feature type="compositionally biased region" description="Basic and acidic residues" evidence="1">
    <location>
        <begin position="85"/>
        <end position="94"/>
    </location>
</feature>
<accession>A0A6A4FX68</accession>
<keyword evidence="3" id="KW-1185">Reference proteome</keyword>
<reference evidence="2 3" key="1">
    <citation type="submission" date="2018-08" db="EMBL/GenBank/DDBJ databases">
        <title>Genomic investigation of the strawberry pathogen Phytophthora fragariae indicates pathogenicity is determined by transcriptional variation in three key races.</title>
        <authorList>
            <person name="Adams T.M."/>
            <person name="Armitage A.D."/>
            <person name="Sobczyk M.K."/>
            <person name="Bates H.J."/>
            <person name="Dunwell J.M."/>
            <person name="Nellist C.F."/>
            <person name="Harrison R.J."/>
        </authorList>
    </citation>
    <scope>NUCLEOTIDE SEQUENCE [LARGE SCALE GENOMIC DNA]</scope>
    <source>
        <strain evidence="2 3">SCRP333</strain>
    </source>
</reference>
<feature type="region of interest" description="Disordered" evidence="1">
    <location>
        <begin position="33"/>
        <end position="241"/>
    </location>
</feature>